<sequence length="210" mass="24141">MTKNINIGKELEEVLLTYEKPSRYFMNLKDDNNLDMKFPEVGDLVGVIQSPIHHPEGDVFNHTMMVIDEAAKLKNKAKNPIGFMYSALCHDFGKVIATTTKEDGKIISYNHERAGLKLVRKFLDRTVKKQENAFEDYVLNMVELHMQPNQLANQNSKLKSTRKLFKKSVCPQDLILLAKADALGRLVSEDYSLKEVYLKDALKDFQKLEY</sequence>
<keyword evidence="1" id="KW-0547">Nucleotide-binding</keyword>
<reference evidence="3 4" key="1">
    <citation type="journal article" date="2023" name="Int. J. Syst. Evol. Microbiol.">
        <title>Terrisporobacter hibernicus sp. nov., isolated from bovine faeces in Northern Ireland.</title>
        <authorList>
            <person name="Mitchell M."/>
            <person name="Nguyen S.V."/>
            <person name="Connor M."/>
            <person name="Fairley D.J."/>
            <person name="Donoghue O."/>
            <person name="Marshall H."/>
            <person name="Koolman L."/>
            <person name="McMullan G."/>
            <person name="Schaffer K.E."/>
            <person name="McGrath J.W."/>
            <person name="Fanning S."/>
        </authorList>
    </citation>
    <scope>NUCLEOTIDE SEQUENCE [LARGE SCALE GENOMIC DNA]</scope>
    <source>
        <strain evidence="3 4">MCA3</strain>
    </source>
</reference>
<accession>A0AAX2ZGA2</accession>
<evidence type="ECO:0000313" key="3">
    <source>
        <dbReference type="EMBL" id="UEL46717.1"/>
    </source>
</evidence>
<dbReference type="Gene3D" id="1.10.3090.10">
    <property type="entry name" value="cca-adding enzyme, domain 2"/>
    <property type="match status" value="1"/>
</dbReference>
<dbReference type="Proteomes" id="UP001198983">
    <property type="component" value="Chromosome"/>
</dbReference>
<proteinExistence type="predicted"/>
<name>A0AAX2ZGA2_9FIRM</name>
<dbReference type="PANTHER" id="PTHR47545:SF2">
    <property type="entry name" value="CC-ADDING TRNA NUCLEOTIDYLTRANSFERASE"/>
    <property type="match status" value="1"/>
</dbReference>
<evidence type="ECO:0000256" key="1">
    <source>
        <dbReference type="ARBA" id="ARBA00022741"/>
    </source>
</evidence>
<evidence type="ECO:0000259" key="2">
    <source>
        <dbReference type="Pfam" id="PF01966"/>
    </source>
</evidence>
<dbReference type="Pfam" id="PF01966">
    <property type="entry name" value="HD"/>
    <property type="match status" value="1"/>
</dbReference>
<dbReference type="InterPro" id="IPR050124">
    <property type="entry name" value="tRNA_CCA-adding_enzyme"/>
</dbReference>
<dbReference type="EMBL" id="CP081135">
    <property type="protein sequence ID" value="UEL46717.1"/>
    <property type="molecule type" value="Genomic_DNA"/>
</dbReference>
<dbReference type="InterPro" id="IPR003607">
    <property type="entry name" value="HD/PDEase_dom"/>
</dbReference>
<evidence type="ECO:0000313" key="4">
    <source>
        <dbReference type="Proteomes" id="UP001198983"/>
    </source>
</evidence>
<gene>
    <name evidence="3" type="ORF">JW646_13860</name>
</gene>
<dbReference type="SUPFAM" id="SSF109604">
    <property type="entry name" value="HD-domain/PDEase-like"/>
    <property type="match status" value="1"/>
</dbReference>
<protein>
    <submittedName>
        <fullName evidence="3">HD domain-containing protein</fullName>
    </submittedName>
</protein>
<dbReference type="GO" id="GO:0000166">
    <property type="term" value="F:nucleotide binding"/>
    <property type="evidence" value="ECO:0007669"/>
    <property type="project" value="UniProtKB-KW"/>
</dbReference>
<dbReference type="AlphaFoldDB" id="A0AAX2ZGA2"/>
<dbReference type="KEGG" id="tem:JW646_13860"/>
<feature type="domain" description="HD" evidence="2">
    <location>
        <begin position="59"/>
        <end position="183"/>
    </location>
</feature>
<dbReference type="CDD" id="cd00077">
    <property type="entry name" value="HDc"/>
    <property type="match status" value="1"/>
</dbReference>
<dbReference type="PANTHER" id="PTHR47545">
    <property type="entry name" value="MULTIFUNCTIONAL CCA PROTEIN"/>
    <property type="match status" value="1"/>
</dbReference>
<dbReference type="InterPro" id="IPR006674">
    <property type="entry name" value="HD_domain"/>
</dbReference>
<keyword evidence="4" id="KW-1185">Reference proteome</keyword>
<dbReference type="RefSeq" id="WP_228415476.1">
    <property type="nucleotide sequence ID" value="NZ_CP081135.1"/>
</dbReference>
<organism evidence="3 4">
    <name type="scientific">Terrisporobacter hibernicus</name>
    <dbReference type="NCBI Taxonomy" id="2813371"/>
    <lineage>
        <taxon>Bacteria</taxon>
        <taxon>Bacillati</taxon>
        <taxon>Bacillota</taxon>
        <taxon>Clostridia</taxon>
        <taxon>Peptostreptococcales</taxon>
        <taxon>Peptostreptococcaceae</taxon>
        <taxon>Terrisporobacter</taxon>
    </lineage>
</organism>